<evidence type="ECO:0000313" key="8">
    <source>
        <dbReference type="EMBL" id="KAA5604653.1"/>
    </source>
</evidence>
<dbReference type="EC" id="3.6.1.7" evidence="2 4"/>
<evidence type="ECO:0000256" key="1">
    <source>
        <dbReference type="ARBA" id="ARBA00005614"/>
    </source>
</evidence>
<dbReference type="PANTHER" id="PTHR47268">
    <property type="entry name" value="ACYLPHOSPHATASE"/>
    <property type="match status" value="1"/>
</dbReference>
<name>A0A5M6I8Y1_9PROT</name>
<dbReference type="PRINTS" id="PR00112">
    <property type="entry name" value="ACYLPHPHTASE"/>
</dbReference>
<dbReference type="InterPro" id="IPR001792">
    <property type="entry name" value="Acylphosphatase-like_dom"/>
</dbReference>
<feature type="active site" evidence="4">
    <location>
        <position position="51"/>
    </location>
</feature>
<evidence type="ECO:0000256" key="6">
    <source>
        <dbReference type="RuleBase" id="RU004168"/>
    </source>
</evidence>
<gene>
    <name evidence="8" type="ORF">F1188_14660</name>
</gene>
<feature type="active site" evidence="4">
    <location>
        <position position="33"/>
    </location>
</feature>
<proteinExistence type="inferred from homology"/>
<dbReference type="EMBL" id="VWPJ01000015">
    <property type="protein sequence ID" value="KAA5604653.1"/>
    <property type="molecule type" value="Genomic_DNA"/>
</dbReference>
<dbReference type="PROSITE" id="PS51160">
    <property type="entry name" value="ACYLPHOSPHATASE_3"/>
    <property type="match status" value="1"/>
</dbReference>
<dbReference type="PROSITE" id="PS00151">
    <property type="entry name" value="ACYLPHOSPHATASE_2"/>
    <property type="match status" value="1"/>
</dbReference>
<evidence type="ECO:0000259" key="7">
    <source>
        <dbReference type="PROSITE" id="PS51160"/>
    </source>
</evidence>
<feature type="domain" description="Acylphosphatase-like" evidence="7">
    <location>
        <begin position="18"/>
        <end position="104"/>
    </location>
</feature>
<evidence type="ECO:0000256" key="3">
    <source>
        <dbReference type="ARBA" id="ARBA00047645"/>
    </source>
</evidence>
<reference evidence="8 9" key="1">
    <citation type="submission" date="2019-09" db="EMBL/GenBank/DDBJ databases">
        <title>Genome sequence of Roseospira marina, one of the more divergent members of the non-sulfur purple photosynthetic bacterial family, the Rhodospirillaceae.</title>
        <authorList>
            <person name="Meyer T."/>
            <person name="Kyndt J."/>
        </authorList>
    </citation>
    <scope>NUCLEOTIDE SEQUENCE [LARGE SCALE GENOMIC DNA]</scope>
    <source>
        <strain evidence="8 9">DSM 15113</strain>
    </source>
</reference>
<protein>
    <recommendedName>
        <fullName evidence="2 4">Acylphosphatase</fullName>
        <ecNumber evidence="2 4">3.6.1.7</ecNumber>
    </recommendedName>
</protein>
<dbReference type="SUPFAM" id="SSF54975">
    <property type="entry name" value="Acylphosphatase/BLUF domain-like"/>
    <property type="match status" value="1"/>
</dbReference>
<keyword evidence="4 5" id="KW-0378">Hydrolase</keyword>
<comment type="caution">
    <text evidence="8">The sequence shown here is derived from an EMBL/GenBank/DDBJ whole genome shotgun (WGS) entry which is preliminary data.</text>
</comment>
<dbReference type="Gene3D" id="3.30.70.100">
    <property type="match status" value="1"/>
</dbReference>
<comment type="similarity">
    <text evidence="1 6">Belongs to the acylphosphatase family.</text>
</comment>
<evidence type="ECO:0000256" key="4">
    <source>
        <dbReference type="PROSITE-ProRule" id="PRU00520"/>
    </source>
</evidence>
<dbReference type="PROSITE" id="PS00150">
    <property type="entry name" value="ACYLPHOSPHATASE_1"/>
    <property type="match status" value="1"/>
</dbReference>
<dbReference type="InterPro" id="IPR036046">
    <property type="entry name" value="Acylphosphatase-like_dom_sf"/>
</dbReference>
<dbReference type="OrthoDB" id="5295388at2"/>
<dbReference type="NCBIfam" id="NF010996">
    <property type="entry name" value="PRK14421.1"/>
    <property type="match status" value="1"/>
</dbReference>
<evidence type="ECO:0000313" key="9">
    <source>
        <dbReference type="Proteomes" id="UP000324065"/>
    </source>
</evidence>
<dbReference type="AlphaFoldDB" id="A0A5M6I8Y1"/>
<dbReference type="PANTHER" id="PTHR47268:SF4">
    <property type="entry name" value="ACYLPHOSPHATASE"/>
    <property type="match status" value="1"/>
</dbReference>
<dbReference type="Proteomes" id="UP000324065">
    <property type="component" value="Unassembled WGS sequence"/>
</dbReference>
<dbReference type="InterPro" id="IPR020456">
    <property type="entry name" value="Acylphosphatase"/>
</dbReference>
<organism evidence="8 9">
    <name type="scientific">Roseospira marina</name>
    <dbReference type="NCBI Taxonomy" id="140057"/>
    <lineage>
        <taxon>Bacteria</taxon>
        <taxon>Pseudomonadati</taxon>
        <taxon>Pseudomonadota</taxon>
        <taxon>Alphaproteobacteria</taxon>
        <taxon>Rhodospirillales</taxon>
        <taxon>Rhodospirillaceae</taxon>
        <taxon>Roseospira</taxon>
    </lineage>
</organism>
<dbReference type="InterPro" id="IPR017968">
    <property type="entry name" value="Acylphosphatase_CS"/>
</dbReference>
<keyword evidence="9" id="KW-1185">Reference proteome</keyword>
<dbReference type="Pfam" id="PF00708">
    <property type="entry name" value="Acylphosphatase"/>
    <property type="match status" value="1"/>
</dbReference>
<evidence type="ECO:0000256" key="5">
    <source>
        <dbReference type="RuleBase" id="RU000553"/>
    </source>
</evidence>
<dbReference type="RefSeq" id="WP_150063192.1">
    <property type="nucleotide sequence ID" value="NZ_JACHII010000011.1"/>
</dbReference>
<accession>A0A5M6I8Y1</accession>
<sequence length="106" mass="11264">MSETLPDDAAGSGAGETTVRVRITGRVQGVWFRGWTVETAQDLGLDGWVRNRADGSVEAVFQGAEETVARMIAACHDGPPAARVTQVTRAAEPPLTEPGFRQIATL</sequence>
<comment type="catalytic activity">
    <reaction evidence="3 4 5">
        <text>an acyl phosphate + H2O = a carboxylate + phosphate + H(+)</text>
        <dbReference type="Rhea" id="RHEA:14965"/>
        <dbReference type="ChEBI" id="CHEBI:15377"/>
        <dbReference type="ChEBI" id="CHEBI:15378"/>
        <dbReference type="ChEBI" id="CHEBI:29067"/>
        <dbReference type="ChEBI" id="CHEBI:43474"/>
        <dbReference type="ChEBI" id="CHEBI:59918"/>
        <dbReference type="EC" id="3.6.1.7"/>
    </reaction>
</comment>
<evidence type="ECO:0000256" key="2">
    <source>
        <dbReference type="ARBA" id="ARBA00012150"/>
    </source>
</evidence>
<dbReference type="GO" id="GO:0003998">
    <property type="term" value="F:acylphosphatase activity"/>
    <property type="evidence" value="ECO:0007669"/>
    <property type="project" value="UniProtKB-EC"/>
</dbReference>